<dbReference type="InterPro" id="IPR004682">
    <property type="entry name" value="TRAP_DctP"/>
</dbReference>
<protein>
    <submittedName>
        <fullName evidence="3">Putative TRAP transporter substrate-binding protein</fullName>
    </submittedName>
</protein>
<evidence type="ECO:0000313" key="3">
    <source>
        <dbReference type="EMBL" id="GAD91389.1"/>
    </source>
</evidence>
<dbReference type="InterPro" id="IPR038404">
    <property type="entry name" value="TRAP_DctP_sf"/>
</dbReference>
<keyword evidence="1 2" id="KW-0732">Signal</keyword>
<dbReference type="PIRSF" id="PIRSF006470">
    <property type="entry name" value="DctB"/>
    <property type="match status" value="1"/>
</dbReference>
<feature type="signal peptide" evidence="2">
    <location>
        <begin position="1"/>
        <end position="23"/>
    </location>
</feature>
<evidence type="ECO:0000313" key="4">
    <source>
        <dbReference type="Proteomes" id="UP000017800"/>
    </source>
</evidence>
<dbReference type="SUPFAM" id="SSF53850">
    <property type="entry name" value="Periplasmic binding protein-like II"/>
    <property type="match status" value="1"/>
</dbReference>
<dbReference type="EMBL" id="BAUJ01000090">
    <property type="protein sequence ID" value="GAD91389.1"/>
    <property type="molecule type" value="Genomic_DNA"/>
</dbReference>
<sequence>MRKTLLTLSLIATSLLSVSAVQARTLTLGHAMSLDSAAHKGMVIFSEKVKEKSHGELTVKIFPNAQLGSERDQAEQVINGAIDMAKINGALAESFEPTFKTISIPYLFRSPEHLRKFMRSDVAQKLLTSSEGKGFVGLTFYDSGSRSFYAKKPIKTPEDLKGLKVRVPESPTMMEMIRLLGAKATPMPFNEIYTGLQQGVIDAAENNISSLVEMKHSEVAKFYSMDQHSITPDLIIISESTWNSLKPEEQKVLKEAAAESLEQEINIWDQITNANKEKAIKSGVTFVKVDKQKFQEKVKPMLDSALKDPKLSYYVKQIQAM</sequence>
<dbReference type="Gene3D" id="3.40.190.170">
    <property type="entry name" value="Bacterial extracellular solute-binding protein, family 7"/>
    <property type="match status" value="1"/>
</dbReference>
<gene>
    <name evidence="3" type="ORF">VHA01S_090_00040</name>
</gene>
<comment type="caution">
    <text evidence="3">The sequence shown here is derived from an EMBL/GenBank/DDBJ whole genome shotgun (WGS) entry which is preliminary data.</text>
</comment>
<dbReference type="GO" id="GO:0055085">
    <property type="term" value="P:transmembrane transport"/>
    <property type="evidence" value="ECO:0007669"/>
    <property type="project" value="InterPro"/>
</dbReference>
<dbReference type="OrthoDB" id="8690069at2"/>
<dbReference type="InterPro" id="IPR018389">
    <property type="entry name" value="DctP_fam"/>
</dbReference>
<dbReference type="NCBIfam" id="TIGR00787">
    <property type="entry name" value="dctP"/>
    <property type="match status" value="1"/>
</dbReference>
<dbReference type="eggNOG" id="COG1638">
    <property type="taxonomic scope" value="Bacteria"/>
</dbReference>
<organism evidence="3 4">
    <name type="scientific">Vibrio halioticoli NBRC 102217</name>
    <dbReference type="NCBI Taxonomy" id="1219072"/>
    <lineage>
        <taxon>Bacteria</taxon>
        <taxon>Pseudomonadati</taxon>
        <taxon>Pseudomonadota</taxon>
        <taxon>Gammaproteobacteria</taxon>
        <taxon>Vibrionales</taxon>
        <taxon>Vibrionaceae</taxon>
        <taxon>Vibrio</taxon>
    </lineage>
</organism>
<dbReference type="AlphaFoldDB" id="V5F6P9"/>
<dbReference type="NCBIfam" id="NF037995">
    <property type="entry name" value="TRAP_S1"/>
    <property type="match status" value="1"/>
</dbReference>
<dbReference type="PANTHER" id="PTHR33376">
    <property type="match status" value="1"/>
</dbReference>
<dbReference type="Proteomes" id="UP000017800">
    <property type="component" value="Unassembled WGS sequence"/>
</dbReference>
<dbReference type="GO" id="GO:0030288">
    <property type="term" value="C:outer membrane-bounded periplasmic space"/>
    <property type="evidence" value="ECO:0007669"/>
    <property type="project" value="InterPro"/>
</dbReference>
<name>V5F6P9_9VIBR</name>
<proteinExistence type="predicted"/>
<dbReference type="Pfam" id="PF03480">
    <property type="entry name" value="DctP"/>
    <property type="match status" value="1"/>
</dbReference>
<accession>V5F6P9</accession>
<evidence type="ECO:0000256" key="2">
    <source>
        <dbReference type="SAM" id="SignalP"/>
    </source>
</evidence>
<reference evidence="3 4" key="1">
    <citation type="submission" date="2013-10" db="EMBL/GenBank/DDBJ databases">
        <authorList>
            <person name="Ichikawa N."/>
            <person name="Kimura A."/>
            <person name="Ohji S."/>
            <person name="Hosoyama A."/>
            <person name="Fujita N."/>
        </authorList>
    </citation>
    <scope>NUCLEOTIDE SEQUENCE [LARGE SCALE GENOMIC DNA]</scope>
    <source>
        <strain evidence="3 4">NBRC 102217</strain>
    </source>
</reference>
<evidence type="ECO:0000256" key="1">
    <source>
        <dbReference type="ARBA" id="ARBA00022729"/>
    </source>
</evidence>
<feature type="chain" id="PRO_5004732679" evidence="2">
    <location>
        <begin position="24"/>
        <end position="321"/>
    </location>
</feature>
<keyword evidence="4" id="KW-1185">Reference proteome</keyword>
<dbReference type="CDD" id="cd13671">
    <property type="entry name" value="PBP2_TRAP_SBP_like_3"/>
    <property type="match status" value="1"/>
</dbReference>
<reference evidence="3 4" key="2">
    <citation type="submission" date="2013-11" db="EMBL/GenBank/DDBJ databases">
        <title>Whole genome shotgun sequence of Vibrio halioticoli NBRC 102217.</title>
        <authorList>
            <person name="Isaki S."/>
            <person name="Kimura A."/>
            <person name="Ohji S."/>
            <person name="Hosoyama A."/>
            <person name="Fujita N."/>
            <person name="Hashimoto M."/>
            <person name="Hosoyama Y."/>
            <person name="Yamazoe A."/>
        </authorList>
    </citation>
    <scope>NUCLEOTIDE SEQUENCE [LARGE SCALE GENOMIC DNA]</scope>
    <source>
        <strain evidence="3 4">NBRC 102217</strain>
    </source>
</reference>
<dbReference type="PANTHER" id="PTHR33376:SF2">
    <property type="entry name" value="DICARBOXYLATE-BINDING PERIPLASMIC PROTEIN"/>
    <property type="match status" value="1"/>
</dbReference>
<dbReference type="GO" id="GO:0030246">
    <property type="term" value="F:carbohydrate binding"/>
    <property type="evidence" value="ECO:0007669"/>
    <property type="project" value="TreeGrafter"/>
</dbReference>
<dbReference type="RefSeq" id="WP_023405675.1">
    <property type="nucleotide sequence ID" value="NZ_BAUJ01000090.1"/>
</dbReference>